<evidence type="ECO:0000256" key="1">
    <source>
        <dbReference type="ARBA" id="ARBA00000971"/>
    </source>
</evidence>
<comment type="caution">
    <text evidence="8">The sequence shown here is derived from an EMBL/GenBank/DDBJ whole genome shotgun (WGS) entry which is preliminary data.</text>
</comment>
<dbReference type="EC" id="5.2.1.8" evidence="2"/>
<dbReference type="Proteomes" id="UP000183940">
    <property type="component" value="Unassembled WGS sequence"/>
</dbReference>
<evidence type="ECO:0000313" key="9">
    <source>
        <dbReference type="Proteomes" id="UP000183940"/>
    </source>
</evidence>
<name>A0A1L9QRJ2_9CYAN</name>
<dbReference type="GO" id="GO:0003755">
    <property type="term" value="F:peptidyl-prolyl cis-trans isomerase activity"/>
    <property type="evidence" value="ECO:0007669"/>
    <property type="project" value="UniProtKB-KW"/>
</dbReference>
<dbReference type="InterPro" id="IPR046357">
    <property type="entry name" value="PPIase_dom_sf"/>
</dbReference>
<dbReference type="Gene3D" id="3.10.50.40">
    <property type="match status" value="1"/>
</dbReference>
<dbReference type="Pfam" id="PF00639">
    <property type="entry name" value="Rotamase"/>
    <property type="match status" value="1"/>
</dbReference>
<evidence type="ECO:0000259" key="7">
    <source>
        <dbReference type="PROSITE" id="PS50198"/>
    </source>
</evidence>
<sequence>MVEILQVGNRVIQTNEILTLLTRYQLMPHVVRGLVIDRAIADFSCTPEEIEAALKSVHSQLKFTTPEDKAAWLENQGMSAEQFQEVSIRPLLIEKFKQANWGNKVESYFLSRKTHLDQVVYSLIRTKDLGLAQEIYFRIQEEEESFANLAREYSQGPEAHTGGVLGPVSVSTPHPILAKLLSISQPAQLWPPRNLGEWYVIVRLEKFIPAKFDDAMRRQLIDELFELWMREEVQKLGPIRSLWSSDEPENR</sequence>
<evidence type="ECO:0000256" key="2">
    <source>
        <dbReference type="ARBA" id="ARBA00013194"/>
    </source>
</evidence>
<dbReference type="AlphaFoldDB" id="A0A1L9QRJ2"/>
<reference evidence="8" key="1">
    <citation type="submission" date="2016-10" db="EMBL/GenBank/DDBJ databases">
        <title>CRISPR-Cas defence system in Roseofilum reptotaenium: evidence of a bacteriophage-cyanobacterium arms race in the coral black band disease.</title>
        <authorList>
            <person name="Buerger P."/>
            <person name="Wood-Charlson E.M."/>
            <person name="Weynberg K.D."/>
            <person name="Willis B."/>
            <person name="Van Oppen M.J."/>
        </authorList>
    </citation>
    <scope>NUCLEOTIDE SEQUENCE [LARGE SCALE GENOMIC DNA]</scope>
    <source>
        <strain evidence="8">AO1-A</strain>
    </source>
</reference>
<comment type="catalytic activity">
    <reaction evidence="1">
        <text>[protein]-peptidylproline (omega=180) = [protein]-peptidylproline (omega=0)</text>
        <dbReference type="Rhea" id="RHEA:16237"/>
        <dbReference type="Rhea" id="RHEA-COMP:10747"/>
        <dbReference type="Rhea" id="RHEA-COMP:10748"/>
        <dbReference type="ChEBI" id="CHEBI:83833"/>
        <dbReference type="ChEBI" id="CHEBI:83834"/>
        <dbReference type="EC" id="5.2.1.8"/>
    </reaction>
</comment>
<dbReference type="STRING" id="1925591.BI308_11760"/>
<keyword evidence="9" id="KW-1185">Reference proteome</keyword>
<accession>A0A1L9QRJ2</accession>
<evidence type="ECO:0000256" key="5">
    <source>
        <dbReference type="ARBA" id="ARBA00023235"/>
    </source>
</evidence>
<organism evidence="8 9">
    <name type="scientific">Roseofilum reptotaenium AO1-A</name>
    <dbReference type="NCBI Taxonomy" id="1925591"/>
    <lineage>
        <taxon>Bacteria</taxon>
        <taxon>Bacillati</taxon>
        <taxon>Cyanobacteriota</taxon>
        <taxon>Cyanophyceae</taxon>
        <taxon>Desertifilales</taxon>
        <taxon>Desertifilaceae</taxon>
        <taxon>Roseofilum</taxon>
    </lineage>
</organism>
<dbReference type="InterPro" id="IPR027304">
    <property type="entry name" value="Trigger_fact/SurA_dom_sf"/>
</dbReference>
<protein>
    <recommendedName>
        <fullName evidence="2">peptidylprolyl isomerase</fullName>
        <ecNumber evidence="2">5.2.1.8</ecNumber>
    </recommendedName>
</protein>
<keyword evidence="3" id="KW-0732">Signal</keyword>
<dbReference type="PANTHER" id="PTHR47245:SF1">
    <property type="entry name" value="FOLDASE PROTEIN PRSA"/>
    <property type="match status" value="1"/>
</dbReference>
<dbReference type="SUPFAM" id="SSF54534">
    <property type="entry name" value="FKBP-like"/>
    <property type="match status" value="1"/>
</dbReference>
<dbReference type="PANTHER" id="PTHR47245">
    <property type="entry name" value="PEPTIDYLPROLYL ISOMERASE"/>
    <property type="match status" value="1"/>
</dbReference>
<dbReference type="SUPFAM" id="SSF109998">
    <property type="entry name" value="Triger factor/SurA peptide-binding domain-like"/>
    <property type="match status" value="1"/>
</dbReference>
<proteinExistence type="predicted"/>
<evidence type="ECO:0000256" key="6">
    <source>
        <dbReference type="PROSITE-ProRule" id="PRU00278"/>
    </source>
</evidence>
<keyword evidence="4 6" id="KW-0697">Rotamase</keyword>
<dbReference type="EMBL" id="MLAW01000018">
    <property type="protein sequence ID" value="OJJ25298.1"/>
    <property type="molecule type" value="Genomic_DNA"/>
</dbReference>
<dbReference type="InterPro" id="IPR000297">
    <property type="entry name" value="PPIase_PpiC"/>
</dbReference>
<evidence type="ECO:0000256" key="4">
    <source>
        <dbReference type="ARBA" id="ARBA00023110"/>
    </source>
</evidence>
<evidence type="ECO:0000256" key="3">
    <source>
        <dbReference type="ARBA" id="ARBA00022729"/>
    </source>
</evidence>
<keyword evidence="5 6" id="KW-0413">Isomerase</keyword>
<evidence type="ECO:0000313" key="8">
    <source>
        <dbReference type="EMBL" id="OJJ25298.1"/>
    </source>
</evidence>
<dbReference type="InterPro" id="IPR050245">
    <property type="entry name" value="PrsA_foldase"/>
</dbReference>
<dbReference type="PROSITE" id="PS50198">
    <property type="entry name" value="PPIC_PPIASE_2"/>
    <property type="match status" value="1"/>
</dbReference>
<gene>
    <name evidence="8" type="ORF">BI308_11760</name>
</gene>
<feature type="domain" description="PpiC" evidence="7">
    <location>
        <begin position="118"/>
        <end position="206"/>
    </location>
</feature>